<organism evidence="1 2">
    <name type="scientific">Mycena albidolilacea</name>
    <dbReference type="NCBI Taxonomy" id="1033008"/>
    <lineage>
        <taxon>Eukaryota</taxon>
        <taxon>Fungi</taxon>
        <taxon>Dikarya</taxon>
        <taxon>Basidiomycota</taxon>
        <taxon>Agaricomycotina</taxon>
        <taxon>Agaricomycetes</taxon>
        <taxon>Agaricomycetidae</taxon>
        <taxon>Agaricales</taxon>
        <taxon>Marasmiineae</taxon>
        <taxon>Mycenaceae</taxon>
        <taxon>Mycena</taxon>
    </lineage>
</organism>
<proteinExistence type="predicted"/>
<dbReference type="Proteomes" id="UP001218218">
    <property type="component" value="Unassembled WGS sequence"/>
</dbReference>
<evidence type="ECO:0000313" key="2">
    <source>
        <dbReference type="Proteomes" id="UP001218218"/>
    </source>
</evidence>
<keyword evidence="2" id="KW-1185">Reference proteome</keyword>
<evidence type="ECO:0000313" key="1">
    <source>
        <dbReference type="EMBL" id="KAJ7343727.1"/>
    </source>
</evidence>
<comment type="caution">
    <text evidence="1">The sequence shown here is derived from an EMBL/GenBank/DDBJ whole genome shotgun (WGS) entry which is preliminary data.</text>
</comment>
<gene>
    <name evidence="1" type="ORF">DFH08DRAFT_810282</name>
</gene>
<reference evidence="1" key="1">
    <citation type="submission" date="2023-03" db="EMBL/GenBank/DDBJ databases">
        <title>Massive genome expansion in bonnet fungi (Mycena s.s.) driven by repeated elements and novel gene families across ecological guilds.</title>
        <authorList>
            <consortium name="Lawrence Berkeley National Laboratory"/>
            <person name="Harder C.B."/>
            <person name="Miyauchi S."/>
            <person name="Viragh M."/>
            <person name="Kuo A."/>
            <person name="Thoen E."/>
            <person name="Andreopoulos B."/>
            <person name="Lu D."/>
            <person name="Skrede I."/>
            <person name="Drula E."/>
            <person name="Henrissat B."/>
            <person name="Morin E."/>
            <person name="Kohler A."/>
            <person name="Barry K."/>
            <person name="LaButti K."/>
            <person name="Morin E."/>
            <person name="Salamov A."/>
            <person name="Lipzen A."/>
            <person name="Mereny Z."/>
            <person name="Hegedus B."/>
            <person name="Baldrian P."/>
            <person name="Stursova M."/>
            <person name="Weitz H."/>
            <person name="Taylor A."/>
            <person name="Grigoriev I.V."/>
            <person name="Nagy L.G."/>
            <person name="Martin F."/>
            <person name="Kauserud H."/>
        </authorList>
    </citation>
    <scope>NUCLEOTIDE SEQUENCE</scope>
    <source>
        <strain evidence="1">CBHHK002</strain>
    </source>
</reference>
<protein>
    <submittedName>
        <fullName evidence="1">Uncharacterized protein</fullName>
    </submittedName>
</protein>
<name>A0AAD6ZXR6_9AGAR</name>
<accession>A0AAD6ZXR6</accession>
<dbReference type="AlphaFoldDB" id="A0AAD6ZXR6"/>
<sequence length="114" mass="12593">MTARLKIHSSIKVNAILHSLASVGGALVILLSRAQGCVWFTFPALEEIRFKIELQTLIASREKKSARLKVSGITGVNHGVRTGAAKHPKRRNPYRLSIMAHDLRLRGSVPAVRF</sequence>
<dbReference type="EMBL" id="JARIHO010000022">
    <property type="protein sequence ID" value="KAJ7343727.1"/>
    <property type="molecule type" value="Genomic_DNA"/>
</dbReference>